<protein>
    <submittedName>
        <fullName evidence="1">Uncharacterized protein</fullName>
    </submittedName>
</protein>
<keyword evidence="2" id="KW-1185">Reference proteome</keyword>
<organism evidence="1 2">
    <name type="scientific">Larkinella rosea</name>
    <dbReference type="NCBI Taxonomy" id="2025312"/>
    <lineage>
        <taxon>Bacteria</taxon>
        <taxon>Pseudomonadati</taxon>
        <taxon>Bacteroidota</taxon>
        <taxon>Cytophagia</taxon>
        <taxon>Cytophagales</taxon>
        <taxon>Spirosomataceae</taxon>
        <taxon>Larkinella</taxon>
    </lineage>
</organism>
<sequence length="78" mass="8908">MTPEEEQEYTRAFNQMVSWLNDHLDLKRDAMLELARLKGTQGYTATQYAIMSFSGSTGLFLKEVYEGKHDSPTDKKAS</sequence>
<dbReference type="OrthoDB" id="962567at2"/>
<dbReference type="RefSeq" id="WP_124869439.1">
    <property type="nucleotide sequence ID" value="NZ_RQJO01000007.1"/>
</dbReference>
<dbReference type="EMBL" id="RQJO01000007">
    <property type="protein sequence ID" value="RRB06456.1"/>
    <property type="molecule type" value="Genomic_DNA"/>
</dbReference>
<comment type="caution">
    <text evidence="1">The sequence shown here is derived from an EMBL/GenBank/DDBJ whole genome shotgun (WGS) entry which is preliminary data.</text>
</comment>
<gene>
    <name evidence="1" type="ORF">EHT25_01245</name>
</gene>
<dbReference type="AlphaFoldDB" id="A0A3P1C007"/>
<proteinExistence type="predicted"/>
<dbReference type="Proteomes" id="UP000271925">
    <property type="component" value="Unassembled WGS sequence"/>
</dbReference>
<evidence type="ECO:0000313" key="1">
    <source>
        <dbReference type="EMBL" id="RRB06456.1"/>
    </source>
</evidence>
<name>A0A3P1C007_9BACT</name>
<evidence type="ECO:0000313" key="2">
    <source>
        <dbReference type="Proteomes" id="UP000271925"/>
    </source>
</evidence>
<accession>A0A3P1C007</accession>
<reference evidence="1 2" key="1">
    <citation type="submission" date="2018-11" db="EMBL/GenBank/DDBJ databases">
        <authorList>
            <person name="Zhou Z."/>
            <person name="Wang G."/>
        </authorList>
    </citation>
    <scope>NUCLEOTIDE SEQUENCE [LARGE SCALE GENOMIC DNA]</scope>
    <source>
        <strain evidence="1 2">KCTC52004</strain>
    </source>
</reference>